<evidence type="ECO:0000313" key="2">
    <source>
        <dbReference type="Proteomes" id="UP000217696"/>
    </source>
</evidence>
<sequence>MGSLRLREITNNLQAQNVKVDLNTGNQDKLYLVAGGALYEIPMPQFGNLEETIVEGKVVDLGCRENIRIPGRSRKLK</sequence>
<dbReference type="RefSeq" id="WP_096466293.1">
    <property type="nucleotide sequence ID" value="NZ_AP017312.1"/>
</dbReference>
<dbReference type="KEGG" id="asoc:CB4_02721"/>
<keyword evidence="2" id="KW-1185">Reference proteome</keyword>
<reference evidence="1 2" key="1">
    <citation type="submission" date="2015-12" db="EMBL/GenBank/DDBJ databases">
        <title>Genome sequence of Aneurinibacillus soli.</title>
        <authorList>
            <person name="Lee J.S."/>
            <person name="Lee K.C."/>
            <person name="Kim K.K."/>
            <person name="Lee B.W."/>
        </authorList>
    </citation>
    <scope>NUCLEOTIDE SEQUENCE [LARGE SCALE GENOMIC DNA]</scope>
    <source>
        <strain evidence="1 2">CB4</strain>
    </source>
</reference>
<proteinExistence type="predicted"/>
<dbReference type="AlphaFoldDB" id="A0A0U5B1T3"/>
<organism evidence="1 2">
    <name type="scientific">Aneurinibacillus soli</name>
    <dbReference type="NCBI Taxonomy" id="1500254"/>
    <lineage>
        <taxon>Bacteria</taxon>
        <taxon>Bacillati</taxon>
        <taxon>Bacillota</taxon>
        <taxon>Bacilli</taxon>
        <taxon>Bacillales</taxon>
        <taxon>Paenibacillaceae</taxon>
        <taxon>Aneurinibacillus group</taxon>
        <taxon>Aneurinibacillus</taxon>
    </lineage>
</organism>
<protein>
    <submittedName>
        <fullName evidence="1">Uncharacterized protein</fullName>
    </submittedName>
</protein>
<dbReference type="Proteomes" id="UP000217696">
    <property type="component" value="Chromosome"/>
</dbReference>
<dbReference type="OrthoDB" id="9959231at2"/>
<accession>A0A0U5B1T3</accession>
<evidence type="ECO:0000313" key="1">
    <source>
        <dbReference type="EMBL" id="BAU28546.1"/>
    </source>
</evidence>
<name>A0A0U5B1T3_9BACL</name>
<dbReference type="EMBL" id="AP017312">
    <property type="protein sequence ID" value="BAU28546.1"/>
    <property type="molecule type" value="Genomic_DNA"/>
</dbReference>
<gene>
    <name evidence="1" type="ORF">CB4_02721</name>
</gene>